<dbReference type="GO" id="GO:1904680">
    <property type="term" value="F:peptide transmembrane transporter activity"/>
    <property type="evidence" value="ECO:0007669"/>
    <property type="project" value="TreeGrafter"/>
</dbReference>
<dbReference type="RefSeq" id="WP_341471413.1">
    <property type="nucleotide sequence ID" value="NZ_CP128400.1"/>
</dbReference>
<dbReference type="InterPro" id="IPR000914">
    <property type="entry name" value="SBP_5_dom"/>
</dbReference>
<dbReference type="Gene3D" id="3.10.105.10">
    <property type="entry name" value="Dipeptide-binding Protein, Domain 3"/>
    <property type="match status" value="1"/>
</dbReference>
<name>A0A8T7M6D6_9CHLR</name>
<feature type="chain" id="PRO_5035854560" evidence="5">
    <location>
        <begin position="29"/>
        <end position="561"/>
    </location>
</feature>
<gene>
    <name evidence="7" type="ORF">HXX08_17350</name>
    <name evidence="8" type="ORF">OZ401_003154</name>
</gene>
<reference evidence="7 9" key="1">
    <citation type="submission" date="2020-06" db="EMBL/GenBank/DDBJ databases">
        <title>Anoxygenic phototrophic Chloroflexota member uses a Type I reaction center.</title>
        <authorList>
            <person name="Tsuji J.M."/>
            <person name="Shaw N.A."/>
            <person name="Nagashima S."/>
            <person name="Venkiteswaran J."/>
            <person name="Schiff S.L."/>
            <person name="Hanada S."/>
            <person name="Tank M."/>
            <person name="Neufeld J.D."/>
        </authorList>
    </citation>
    <scope>NUCLEOTIDE SEQUENCE [LARGE SCALE GENOMIC DNA]</scope>
    <source>
        <strain evidence="7">L227-S17</strain>
    </source>
</reference>
<dbReference type="Pfam" id="PF00496">
    <property type="entry name" value="SBP_bac_5"/>
    <property type="match status" value="1"/>
</dbReference>
<dbReference type="GO" id="GO:0043190">
    <property type="term" value="C:ATP-binding cassette (ABC) transporter complex"/>
    <property type="evidence" value="ECO:0007669"/>
    <property type="project" value="InterPro"/>
</dbReference>
<dbReference type="PANTHER" id="PTHR30290">
    <property type="entry name" value="PERIPLASMIC BINDING COMPONENT OF ABC TRANSPORTER"/>
    <property type="match status" value="1"/>
</dbReference>
<dbReference type="Gene3D" id="3.40.190.10">
    <property type="entry name" value="Periplasmic binding protein-like II"/>
    <property type="match status" value="1"/>
</dbReference>
<dbReference type="AlphaFoldDB" id="A0A8T7M6D6"/>
<keyword evidence="2" id="KW-0813">Transport</keyword>
<keyword evidence="10" id="KW-1185">Reference proteome</keyword>
<dbReference type="EMBL" id="JACATZ010000003">
    <property type="protein sequence ID" value="NWJ47623.1"/>
    <property type="molecule type" value="Genomic_DNA"/>
</dbReference>
<keyword evidence="3 5" id="KW-0732">Signal</keyword>
<evidence type="ECO:0000256" key="3">
    <source>
        <dbReference type="ARBA" id="ARBA00022729"/>
    </source>
</evidence>
<dbReference type="GO" id="GO:0042597">
    <property type="term" value="C:periplasmic space"/>
    <property type="evidence" value="ECO:0007669"/>
    <property type="project" value="UniProtKB-ARBA"/>
</dbReference>
<reference evidence="8" key="2">
    <citation type="journal article" date="2024" name="Nature">
        <title>Anoxygenic phototroph of the Chloroflexota uses a type I reaction centre.</title>
        <authorList>
            <person name="Tsuji J.M."/>
            <person name="Shaw N.A."/>
            <person name="Nagashima S."/>
            <person name="Venkiteswaran J.J."/>
            <person name="Schiff S.L."/>
            <person name="Watanabe T."/>
            <person name="Fukui M."/>
            <person name="Hanada S."/>
            <person name="Tank M."/>
            <person name="Neufeld J.D."/>
        </authorList>
    </citation>
    <scope>NUCLEOTIDE SEQUENCE</scope>
    <source>
        <strain evidence="8">L227-S17</strain>
    </source>
</reference>
<dbReference type="Gene3D" id="3.90.76.10">
    <property type="entry name" value="Dipeptide-binding Protein, Domain 1"/>
    <property type="match status" value="1"/>
</dbReference>
<sequence>MSKKSFSTKTPRRYALTLIGLMIAALLAACGDATVTTTSSSATTAATTSSSNTIGATNGATTATGNTTAAATNPANSQLIIGTLVELANLNPLTTLADHFPEHAPQTLLFDGLTQFLPDSTIGPRLASSWEISKDGKEYTFKLNPKATWWDGQPVTADDVKFTYDSLIDANTGSSNEGAEAVVSTTVIDAQTVKITLSQSDPTFLSRGCSRGIVPQHILKGQDLNKTDFGRKPVGSGPYKLVSWQQGSSYVLEANTNYFLGAPNIGKVIIKILPNQNVLLTQLRSGEINYAPVTPRDLKTIESIPGSKVLENPTPRFYDIAPNHQNFFLQDVKVRQAILFAIDRQGIVDKVLLGHGVVIDSNATPASWAYNSEAPKHPYDPAKAKQLLTEAGFTTGSDGILVKDGKPFKISFLVNTYDTALIQALTVAQQNLKDIGIDLTVSPVDAAVFGAKRKAKDFDGLSRAWNPVYDPDQYAALVKTGNFYGYSNPEADRLAAATLNTTDQAARKKLYADLQVVLDNDVAKLWLYSENELHAFNVNLNGPKTHPVNIFWNLREWQFQK</sequence>
<dbReference type="PANTHER" id="PTHR30290:SF9">
    <property type="entry name" value="OLIGOPEPTIDE-BINDING PROTEIN APPA"/>
    <property type="match status" value="1"/>
</dbReference>
<dbReference type="SUPFAM" id="SSF53850">
    <property type="entry name" value="Periplasmic binding protein-like II"/>
    <property type="match status" value="1"/>
</dbReference>
<dbReference type="PIRSF" id="PIRSF002741">
    <property type="entry name" value="MppA"/>
    <property type="match status" value="1"/>
</dbReference>
<evidence type="ECO:0000313" key="8">
    <source>
        <dbReference type="EMBL" id="WJW69535.1"/>
    </source>
</evidence>
<evidence type="ECO:0000256" key="2">
    <source>
        <dbReference type="ARBA" id="ARBA00022448"/>
    </source>
</evidence>
<organism evidence="7 9">
    <name type="scientific">Candidatus Chlorohelix allophototropha</name>
    <dbReference type="NCBI Taxonomy" id="3003348"/>
    <lineage>
        <taxon>Bacteria</taxon>
        <taxon>Bacillati</taxon>
        <taxon>Chloroflexota</taxon>
        <taxon>Chloroflexia</taxon>
        <taxon>Candidatus Chloroheliales</taxon>
        <taxon>Candidatus Chloroheliaceae</taxon>
        <taxon>Candidatus Chlorohelix</taxon>
    </lineage>
</organism>
<feature type="region of interest" description="Disordered" evidence="4">
    <location>
        <begin position="40"/>
        <end position="59"/>
    </location>
</feature>
<comment type="similarity">
    <text evidence="1">Belongs to the bacterial solute-binding protein 5 family.</text>
</comment>
<evidence type="ECO:0000313" key="10">
    <source>
        <dbReference type="Proteomes" id="UP001431572"/>
    </source>
</evidence>
<dbReference type="PROSITE" id="PS51257">
    <property type="entry name" value="PROKAR_LIPOPROTEIN"/>
    <property type="match status" value="1"/>
</dbReference>
<evidence type="ECO:0000256" key="5">
    <source>
        <dbReference type="SAM" id="SignalP"/>
    </source>
</evidence>
<accession>A0A8T7M6D6</accession>
<evidence type="ECO:0000313" key="7">
    <source>
        <dbReference type="EMBL" id="NWJ47623.1"/>
    </source>
</evidence>
<evidence type="ECO:0000256" key="4">
    <source>
        <dbReference type="SAM" id="MobiDB-lite"/>
    </source>
</evidence>
<evidence type="ECO:0000259" key="6">
    <source>
        <dbReference type="Pfam" id="PF00496"/>
    </source>
</evidence>
<dbReference type="EMBL" id="CP128400">
    <property type="protein sequence ID" value="WJW69535.1"/>
    <property type="molecule type" value="Genomic_DNA"/>
</dbReference>
<feature type="domain" description="Solute-binding protein family 5" evidence="6">
    <location>
        <begin position="122"/>
        <end position="474"/>
    </location>
</feature>
<dbReference type="Proteomes" id="UP000521676">
    <property type="component" value="Unassembled WGS sequence"/>
</dbReference>
<dbReference type="InterPro" id="IPR039424">
    <property type="entry name" value="SBP_5"/>
</dbReference>
<proteinExistence type="inferred from homology"/>
<dbReference type="InterPro" id="IPR030678">
    <property type="entry name" value="Peptide/Ni-bd"/>
</dbReference>
<feature type="signal peptide" evidence="5">
    <location>
        <begin position="1"/>
        <end position="28"/>
    </location>
</feature>
<dbReference type="GO" id="GO:0015833">
    <property type="term" value="P:peptide transport"/>
    <property type="evidence" value="ECO:0007669"/>
    <property type="project" value="TreeGrafter"/>
</dbReference>
<evidence type="ECO:0000313" key="9">
    <source>
        <dbReference type="Proteomes" id="UP000521676"/>
    </source>
</evidence>
<evidence type="ECO:0000256" key="1">
    <source>
        <dbReference type="ARBA" id="ARBA00005695"/>
    </source>
</evidence>
<dbReference type="Proteomes" id="UP001431572">
    <property type="component" value="Chromosome 2"/>
</dbReference>
<protein>
    <submittedName>
        <fullName evidence="8">ABC transporter substrate-binding protein</fullName>
    </submittedName>
</protein>